<protein>
    <recommendedName>
        <fullName evidence="3">Phosphatidylinositol N-acetylglucosaminyltransferase subunit H conserved domain-containing protein</fullName>
    </recommendedName>
</protein>
<dbReference type="EMBL" id="JAAALK010000082">
    <property type="protein sequence ID" value="KAG8084897.1"/>
    <property type="molecule type" value="Genomic_DNA"/>
</dbReference>
<sequence>MVGPIIYVPLEVARPLGTTALRRRGVRCAVTCRRAGRGAEAQWLAACLRSGQQSASFACMLMVFICLAVVDFDSYFHAGHGGGLLVPPYIPFVSDAEVVVQSSETMDQERKGEVSSVMYTYNHRSDSGFDIHEIFVKKSRSRVLLSNIGFVFLLANVCQSFLSKERLSLSSLWSITFGILVTKCLQYKPVKKESVVIMPTFEVQLETHFWSGKVHRHFVSIGKILKPELNEGVTPVTCYWSLTLFLRDEDLKRNSC</sequence>
<evidence type="ECO:0000259" key="3">
    <source>
        <dbReference type="Pfam" id="PF10181"/>
    </source>
</evidence>
<proteinExistence type="inferred from homology"/>
<comment type="caution">
    <text evidence="4">The sequence shown here is derived from an EMBL/GenBank/DDBJ whole genome shotgun (WGS) entry which is preliminary data.</text>
</comment>
<name>A0A8J6BBA6_ZIZPA</name>
<gene>
    <name evidence="4" type="ORF">GUJ93_ZPchr0010g11112</name>
</gene>
<reference evidence="4" key="2">
    <citation type="submission" date="2021-02" db="EMBL/GenBank/DDBJ databases">
        <authorList>
            <person name="Kimball J.A."/>
            <person name="Haas M.W."/>
            <person name="Macchietto M."/>
            <person name="Kono T."/>
            <person name="Duquette J."/>
            <person name="Shao M."/>
        </authorList>
    </citation>
    <scope>NUCLEOTIDE SEQUENCE</scope>
    <source>
        <tissue evidence="4">Fresh leaf tissue</tissue>
    </source>
</reference>
<dbReference type="UniPathway" id="UPA00196"/>
<dbReference type="Proteomes" id="UP000729402">
    <property type="component" value="Unassembled WGS sequence"/>
</dbReference>
<dbReference type="Pfam" id="PF10181">
    <property type="entry name" value="PIG-H"/>
    <property type="match status" value="1"/>
</dbReference>
<accession>A0A8J6BBA6</accession>
<dbReference type="GO" id="GO:0006506">
    <property type="term" value="P:GPI anchor biosynthetic process"/>
    <property type="evidence" value="ECO:0007669"/>
    <property type="project" value="UniProtKB-UniPathway"/>
</dbReference>
<organism evidence="4 5">
    <name type="scientific">Zizania palustris</name>
    <name type="common">Northern wild rice</name>
    <dbReference type="NCBI Taxonomy" id="103762"/>
    <lineage>
        <taxon>Eukaryota</taxon>
        <taxon>Viridiplantae</taxon>
        <taxon>Streptophyta</taxon>
        <taxon>Embryophyta</taxon>
        <taxon>Tracheophyta</taxon>
        <taxon>Spermatophyta</taxon>
        <taxon>Magnoliopsida</taxon>
        <taxon>Liliopsida</taxon>
        <taxon>Poales</taxon>
        <taxon>Poaceae</taxon>
        <taxon>BOP clade</taxon>
        <taxon>Oryzoideae</taxon>
        <taxon>Oryzeae</taxon>
        <taxon>Zizaniinae</taxon>
        <taxon>Zizania</taxon>
    </lineage>
</organism>
<keyword evidence="5" id="KW-1185">Reference proteome</keyword>
<comment type="pathway">
    <text evidence="1">Glycolipid biosynthesis; glycosylphosphatidylinositol-anchor biosynthesis.</text>
</comment>
<dbReference type="GO" id="GO:0000506">
    <property type="term" value="C:glycosylphosphatidylinositol-N-acetylglucosaminyltransferase (GPI-GnT) complex"/>
    <property type="evidence" value="ECO:0007669"/>
    <property type="project" value="InterPro"/>
</dbReference>
<dbReference type="PANTHER" id="PTHR15231:SF1">
    <property type="entry name" value="PHOSPHATIDYLINOSITOL N-ACETYLGLUCOSAMINYLTRANSFERASE SUBUNIT H"/>
    <property type="match status" value="1"/>
</dbReference>
<dbReference type="PANTHER" id="PTHR15231">
    <property type="entry name" value="PHOSPHATIDYLINOSITOL N-ACETYLGLUCOSAMINYLTRANSFERASE SUBUNIT H"/>
    <property type="match status" value="1"/>
</dbReference>
<dbReference type="InterPro" id="IPR044215">
    <property type="entry name" value="PIG-H"/>
</dbReference>
<dbReference type="InterPro" id="IPR019328">
    <property type="entry name" value="PIGH-H_dom"/>
</dbReference>
<feature type="domain" description="Phosphatidylinositol N-acetylglucosaminyltransferase subunit H conserved" evidence="3">
    <location>
        <begin position="194"/>
        <end position="250"/>
    </location>
</feature>
<evidence type="ECO:0000256" key="2">
    <source>
        <dbReference type="ARBA" id="ARBA00009610"/>
    </source>
</evidence>
<reference evidence="4" key="1">
    <citation type="journal article" date="2021" name="bioRxiv">
        <title>Whole Genome Assembly and Annotation of Northern Wild Rice, Zizania palustris L., Supports a Whole Genome Duplication in the Zizania Genus.</title>
        <authorList>
            <person name="Haas M."/>
            <person name="Kono T."/>
            <person name="Macchietto M."/>
            <person name="Millas R."/>
            <person name="McGilp L."/>
            <person name="Shao M."/>
            <person name="Duquette J."/>
            <person name="Hirsch C.N."/>
            <person name="Kimball J."/>
        </authorList>
    </citation>
    <scope>NUCLEOTIDE SEQUENCE</scope>
    <source>
        <tissue evidence="4">Fresh leaf tissue</tissue>
    </source>
</reference>
<evidence type="ECO:0000313" key="4">
    <source>
        <dbReference type="EMBL" id="KAG8084897.1"/>
    </source>
</evidence>
<dbReference type="AlphaFoldDB" id="A0A8J6BBA6"/>
<evidence type="ECO:0000256" key="1">
    <source>
        <dbReference type="ARBA" id="ARBA00004687"/>
    </source>
</evidence>
<evidence type="ECO:0000313" key="5">
    <source>
        <dbReference type="Proteomes" id="UP000729402"/>
    </source>
</evidence>
<dbReference type="OrthoDB" id="6256716at2759"/>
<comment type="similarity">
    <text evidence="2">Belongs to the PIGH family.</text>
</comment>